<dbReference type="Pfam" id="PF10978">
    <property type="entry name" value="DUF2785"/>
    <property type="match status" value="1"/>
</dbReference>
<dbReference type="RefSeq" id="WP_010620663.1">
    <property type="nucleotide sequence ID" value="NZ_CP042371.1"/>
</dbReference>
<evidence type="ECO:0008006" key="3">
    <source>
        <dbReference type="Google" id="ProtNLM"/>
    </source>
</evidence>
<comment type="caution">
    <text evidence="1">The sequence shown here is derived from an EMBL/GenBank/DDBJ whole genome shotgun (WGS) entry which is preliminary data.</text>
</comment>
<reference evidence="1 2" key="1">
    <citation type="journal article" date="2019" name="Appl. Microbiol. Biotechnol.">
        <title>Uncovering carbohydrate metabolism through a genotype-phenotype association study of 56 lactic acid bacteria genomes.</title>
        <authorList>
            <person name="Buron-Moles G."/>
            <person name="Chailyan A."/>
            <person name="Dolejs I."/>
            <person name="Forster J."/>
            <person name="Miks M.H."/>
        </authorList>
    </citation>
    <scope>NUCLEOTIDE SEQUENCE [LARGE SCALE GENOMIC DNA]</scope>
    <source>
        <strain evidence="1 2">ATCC 49373</strain>
    </source>
</reference>
<evidence type="ECO:0000313" key="1">
    <source>
        <dbReference type="EMBL" id="TDG73207.1"/>
    </source>
</evidence>
<dbReference type="Proteomes" id="UP000294854">
    <property type="component" value="Unassembled WGS sequence"/>
</dbReference>
<gene>
    <name evidence="1" type="ORF">C5L31_000454</name>
</gene>
<keyword evidence="2" id="KW-1185">Reference proteome</keyword>
<organism evidence="1 2">
    <name type="scientific">Secundilactobacillus malefermentans</name>
    <dbReference type="NCBI Taxonomy" id="176292"/>
    <lineage>
        <taxon>Bacteria</taxon>
        <taxon>Bacillati</taxon>
        <taxon>Bacillota</taxon>
        <taxon>Bacilli</taxon>
        <taxon>Lactobacillales</taxon>
        <taxon>Lactobacillaceae</taxon>
        <taxon>Secundilactobacillus</taxon>
    </lineage>
</organism>
<dbReference type="AlphaFoldDB" id="A0A4R5NG16"/>
<protein>
    <recommendedName>
        <fullName evidence="3">DUF2785 domain-containing protein</fullName>
    </recommendedName>
</protein>
<dbReference type="OrthoDB" id="7619731at2"/>
<dbReference type="EMBL" id="PUFO01000090">
    <property type="protein sequence ID" value="TDG73207.1"/>
    <property type="molecule type" value="Genomic_DNA"/>
</dbReference>
<accession>A0A4R5NG16</accession>
<dbReference type="InterPro" id="IPR021247">
    <property type="entry name" value="DUF2785"/>
</dbReference>
<dbReference type="STRING" id="1122149.FD44_GL001711"/>
<name>A0A4R5NG16_9LACO</name>
<evidence type="ECO:0000313" key="2">
    <source>
        <dbReference type="Proteomes" id="UP000294854"/>
    </source>
</evidence>
<proteinExistence type="predicted"/>
<sequence>MENQTIELTRRRLAEIKDQLYHGEIYRNLGTELDGVIKRIKKQPKTAVELPNDDGVKELLVTLNTAIQEDNLEGIDDDQLMLLVSHLGSKNPQIRDKGIYYFLNDAIQLHVITKEQLLMITNYLLQDEILFSHILERQNAAVFQRSFAILFLSVIAFIDRNGDSFLSTDIIQKMTNQFELYMVLETDTRGYIGMQGWAHAFTHVGNLIEELASRDELRRADKLFELGILLSRFKSLETPLIFGETNRISAYLANITNKNKLYEDYVVTELKKWSRHFMLIREKESEGMWNQIYNQARLFGNMRMRNDFSTQITNLINNAPEE</sequence>